<feature type="transmembrane region" description="Helical" evidence="1">
    <location>
        <begin position="106"/>
        <end position="134"/>
    </location>
</feature>
<sequence length="135" mass="14547">MLEGMRLLLVLAVGLSPVGLIMCWVGVGTLREQRALRRRGIRVPAVAERWDSRGGAFGVYRFMNTAGQTRLANAERVRSIPAAEVEIVYDPANATVAQERFWLAEVVIAVLCLLVGAVVTVAALTTFVLAAVVLA</sequence>
<keyword evidence="1" id="KW-0812">Transmembrane</keyword>
<dbReference type="EMBL" id="CP001700">
    <property type="protein sequence ID" value="ACU76057.1"/>
    <property type="molecule type" value="Genomic_DNA"/>
</dbReference>
<reference evidence="2 3" key="1">
    <citation type="journal article" date="2009" name="Stand. Genomic Sci.">
        <title>Complete genome sequence of Catenulispora acidiphila type strain (ID 139908).</title>
        <authorList>
            <person name="Copeland A."/>
            <person name="Lapidus A."/>
            <person name="Glavina Del Rio T."/>
            <person name="Nolan M."/>
            <person name="Lucas S."/>
            <person name="Chen F."/>
            <person name="Tice H."/>
            <person name="Cheng J.F."/>
            <person name="Bruce D."/>
            <person name="Goodwin L."/>
            <person name="Pitluck S."/>
            <person name="Mikhailova N."/>
            <person name="Pati A."/>
            <person name="Ivanova N."/>
            <person name="Mavromatis K."/>
            <person name="Chen A."/>
            <person name="Palaniappan K."/>
            <person name="Chain P."/>
            <person name="Land M."/>
            <person name="Hauser L."/>
            <person name="Chang Y.J."/>
            <person name="Jeffries C.D."/>
            <person name="Chertkov O."/>
            <person name="Brettin T."/>
            <person name="Detter J.C."/>
            <person name="Han C."/>
            <person name="Ali Z."/>
            <person name="Tindall B.J."/>
            <person name="Goker M."/>
            <person name="Bristow J."/>
            <person name="Eisen J.A."/>
            <person name="Markowitz V."/>
            <person name="Hugenholtz P."/>
            <person name="Kyrpides N.C."/>
            <person name="Klenk H.P."/>
        </authorList>
    </citation>
    <scope>NUCLEOTIDE SEQUENCE [LARGE SCALE GENOMIC DNA]</scope>
    <source>
        <strain evidence="3">DSM 44928 / JCM 14897 / NBRC 102108 / NRRL B-24433 / ID139908</strain>
    </source>
</reference>
<keyword evidence="3" id="KW-1185">Reference proteome</keyword>
<dbReference type="AlphaFoldDB" id="C7Q744"/>
<evidence type="ECO:0000313" key="2">
    <source>
        <dbReference type="EMBL" id="ACU76057.1"/>
    </source>
</evidence>
<name>C7Q744_CATAD</name>
<evidence type="ECO:0000256" key="1">
    <source>
        <dbReference type="SAM" id="Phobius"/>
    </source>
</evidence>
<accession>C7Q744</accession>
<keyword evidence="1" id="KW-0472">Membrane</keyword>
<organism evidence="2 3">
    <name type="scientific">Catenulispora acidiphila (strain DSM 44928 / JCM 14897 / NBRC 102108 / NRRL B-24433 / ID139908)</name>
    <dbReference type="NCBI Taxonomy" id="479433"/>
    <lineage>
        <taxon>Bacteria</taxon>
        <taxon>Bacillati</taxon>
        <taxon>Actinomycetota</taxon>
        <taxon>Actinomycetes</taxon>
        <taxon>Catenulisporales</taxon>
        <taxon>Catenulisporaceae</taxon>
        <taxon>Catenulispora</taxon>
    </lineage>
</organism>
<dbReference type="Proteomes" id="UP000000851">
    <property type="component" value="Chromosome"/>
</dbReference>
<keyword evidence="1" id="KW-1133">Transmembrane helix</keyword>
<dbReference type="HOGENOM" id="CLU_1881998_0_0_11"/>
<protein>
    <recommendedName>
        <fullName evidence="4">DUF3592 domain-containing protein</fullName>
    </recommendedName>
</protein>
<gene>
    <name evidence="2" type="ordered locus">Caci_7228</name>
</gene>
<feature type="transmembrane region" description="Helical" evidence="1">
    <location>
        <begin position="6"/>
        <end position="30"/>
    </location>
</feature>
<evidence type="ECO:0008006" key="4">
    <source>
        <dbReference type="Google" id="ProtNLM"/>
    </source>
</evidence>
<proteinExistence type="predicted"/>
<dbReference type="InParanoid" id="C7Q744"/>
<dbReference type="KEGG" id="cai:Caci_7228"/>
<evidence type="ECO:0000313" key="3">
    <source>
        <dbReference type="Proteomes" id="UP000000851"/>
    </source>
</evidence>